<dbReference type="InterPro" id="IPR006452">
    <property type="entry name" value="Formate_DH_accessory"/>
</dbReference>
<evidence type="ECO:0000256" key="1">
    <source>
        <dbReference type="ARBA" id="ARBA00022490"/>
    </source>
</evidence>
<dbReference type="Pfam" id="PF24859">
    <property type="entry name" value="FdhE_central"/>
    <property type="match status" value="1"/>
</dbReference>
<evidence type="ECO:0000259" key="2">
    <source>
        <dbReference type="Pfam" id="PF24859"/>
    </source>
</evidence>
<reference evidence="4" key="2">
    <citation type="submission" date="2023-03" db="EMBL/GenBank/DDBJ databases">
        <authorList>
            <person name="Zhang Z."/>
        </authorList>
    </citation>
    <scope>NUCLEOTIDE SEQUENCE</scope>
    <source>
        <strain evidence="4">DSA</strain>
    </source>
</reference>
<evidence type="ECO:0000313" key="5">
    <source>
        <dbReference type="Proteomes" id="UP001172911"/>
    </source>
</evidence>
<dbReference type="GO" id="GO:0005829">
    <property type="term" value="C:cytosol"/>
    <property type="evidence" value="ECO:0007669"/>
    <property type="project" value="TreeGrafter"/>
</dbReference>
<dbReference type="SUPFAM" id="SSF144020">
    <property type="entry name" value="FdhE-like"/>
    <property type="match status" value="1"/>
</dbReference>
<dbReference type="PANTHER" id="PTHR37689">
    <property type="entry name" value="PROTEIN FDHE"/>
    <property type="match status" value="1"/>
</dbReference>
<sequence length="252" mass="28867">MNLEKDTQSLDLWVSFDTEQIKEWSQGKAALAVAPPGIESERLFMHLCAVAKACQKWQVGPQPVTNNYINSIEELSKPQRQEFITSLFLVEGSMLKWSKYLNVPADLLEYIAYNTFKPVVKTYAEIVLGQIQISDWTHGYCPVCGSQPSIAKLAGKDGHRRLYCGRCEIDWRYKRLGCPHCDDNASQASFITLDNYKQYRIYLCDRCKSYLKTVDERISGEVDLFCEDLATAELDKIAQAEGFQRSHSRQWV</sequence>
<protein>
    <submittedName>
        <fullName evidence="4">Formate dehydrogenase accessory protein FdhE</fullName>
    </submittedName>
</protein>
<feature type="domain" description="FdhE C-terminal" evidence="3">
    <location>
        <begin position="178"/>
        <end position="246"/>
    </location>
</feature>
<accession>A0AAW7ZBK4</accession>
<dbReference type="Gene3D" id="3.90.1670.10">
    <property type="entry name" value="FdhE-like domain"/>
    <property type="match status" value="1"/>
</dbReference>
<dbReference type="PANTHER" id="PTHR37689:SF1">
    <property type="entry name" value="PROTEIN FDHE"/>
    <property type="match status" value="1"/>
</dbReference>
<dbReference type="CDD" id="cd16341">
    <property type="entry name" value="FdhE"/>
    <property type="match status" value="1"/>
</dbReference>
<feature type="domain" description="FdhE central" evidence="2">
    <location>
        <begin position="140"/>
        <end position="175"/>
    </location>
</feature>
<keyword evidence="1" id="KW-0963">Cytoplasm</keyword>
<dbReference type="Pfam" id="PF24860">
    <property type="entry name" value="FdhE_C"/>
    <property type="match status" value="1"/>
</dbReference>
<name>A0AAW7ZBK4_9FIRM</name>
<dbReference type="GO" id="GO:0008199">
    <property type="term" value="F:ferric iron binding"/>
    <property type="evidence" value="ECO:0007669"/>
    <property type="project" value="TreeGrafter"/>
</dbReference>
<gene>
    <name evidence="4" type="ORF">P6N53_06045</name>
</gene>
<dbReference type="GO" id="GO:0051604">
    <property type="term" value="P:protein maturation"/>
    <property type="evidence" value="ECO:0007669"/>
    <property type="project" value="TreeGrafter"/>
</dbReference>
<dbReference type="AlphaFoldDB" id="A0AAW7ZBK4"/>
<evidence type="ECO:0000259" key="3">
    <source>
        <dbReference type="Pfam" id="PF24860"/>
    </source>
</evidence>
<reference evidence="4" key="1">
    <citation type="journal article" date="2023" name="J. Hazard. Mater.">
        <title>Anaerobic biodegradation of pyrene and benzo[a]pyrene by a new sulfate-reducing Desulforamulus aquiferis strain DSA.</title>
        <authorList>
            <person name="Zhang Z."/>
            <person name="Sun J."/>
            <person name="Gong X."/>
            <person name="Wang C."/>
            <person name="Wang H."/>
        </authorList>
    </citation>
    <scope>NUCLEOTIDE SEQUENCE</scope>
    <source>
        <strain evidence="4">DSA</strain>
    </source>
</reference>
<keyword evidence="5" id="KW-1185">Reference proteome</keyword>
<organism evidence="4 5">
    <name type="scientific">Desulforamulus aquiferis</name>
    <dbReference type="NCBI Taxonomy" id="1397668"/>
    <lineage>
        <taxon>Bacteria</taxon>
        <taxon>Bacillati</taxon>
        <taxon>Bacillota</taxon>
        <taxon>Clostridia</taxon>
        <taxon>Eubacteriales</taxon>
        <taxon>Peptococcaceae</taxon>
        <taxon>Desulforamulus</taxon>
    </lineage>
</organism>
<dbReference type="InterPro" id="IPR024064">
    <property type="entry name" value="FdhE-like_sf"/>
</dbReference>
<dbReference type="Proteomes" id="UP001172911">
    <property type="component" value="Unassembled WGS sequence"/>
</dbReference>
<evidence type="ECO:0000313" key="4">
    <source>
        <dbReference type="EMBL" id="MDO7786781.1"/>
    </source>
</evidence>
<dbReference type="EMBL" id="JARPTC010000007">
    <property type="protein sequence ID" value="MDO7786781.1"/>
    <property type="molecule type" value="Genomic_DNA"/>
</dbReference>
<dbReference type="InterPro" id="IPR056797">
    <property type="entry name" value="FdhE_central"/>
</dbReference>
<comment type="caution">
    <text evidence="4">The sequence shown here is derived from an EMBL/GenBank/DDBJ whole genome shotgun (WGS) entry which is preliminary data.</text>
</comment>
<dbReference type="InterPro" id="IPR056796">
    <property type="entry name" value="FdhE_C"/>
</dbReference>
<proteinExistence type="predicted"/>